<protein>
    <recommendedName>
        <fullName evidence="9">C2 domain-containing protein</fullName>
    </recommendedName>
</protein>
<dbReference type="InterPro" id="IPR012968">
    <property type="entry name" value="FerIin_dom"/>
</dbReference>
<dbReference type="SMART" id="SM00239">
    <property type="entry name" value="C2"/>
    <property type="match status" value="5"/>
</dbReference>
<dbReference type="InterPro" id="IPR037724">
    <property type="entry name" value="C2E_Ferlin"/>
</dbReference>
<dbReference type="CDD" id="cd04037">
    <property type="entry name" value="C2E_Ferlin"/>
    <property type="match status" value="1"/>
</dbReference>
<evidence type="ECO:0000313" key="11">
    <source>
        <dbReference type="Proteomes" id="UP001162131"/>
    </source>
</evidence>
<dbReference type="PANTHER" id="PTHR12546">
    <property type="entry name" value="FER-1-LIKE"/>
    <property type="match status" value="1"/>
</dbReference>
<sequence>MGDKAPKKTFTQKIKEKFEEKKPTIVKPEESKKEAEKPKEKEEEPKVQEEDNKQVPEKSEDRVPVKVKRGEYQIHIFLEEGRGFVPAKEGDTIDAVITITAFGTKKYTTPKDDISAGAAIYWGEHFFFNAPKLETNEVETSKILIEIRDHKFLLSDSLIGNYEMDLMYVYSRANHALVHQWIALCNPESEDFQTVRGHLKLGICVQAEDDEDVDLTVAEKEEAKTSEILLPPQIQHKWCQLIVRVIKAEGLPKLDDWNNTIDAYCQADYGGAKINTSVFTADKNKFAAYWYEDLYVPVSIPSVSNRLIIRVLDYDNTSKDDMVGTIAFDWEEIEAGKYSDYFWTCIYGAPKDLDNGPANKMNDYPELASAYRGRILMKMIIEHPKKASLKKERIIDPEINNFVHKTYEVETNYEMRSQIFSGIALPKAYSKYSIIVSWCGKEVESKIVLAVNGKCNWYETLKRKIMKIPFQAERSLPDVFVYLVADNEKICYARVSPYGWNNVNSNGTWIALLPDKAIGKINKDWEGGFIMLRLYITPYDENNDNLSVGRWNVPPRLKKMQKVKLIVNLYQCKNLPAADSDGNSDPYIEIYCCGVTKRSKTKPNTLNPMWYETIPIDFEISSLEDNPPILIYVFDEDEFSADDLIGICIIPLSEASKSHSMPKVPKWIPLSLGKSDSGKILISFNLYTEQDKVPEYSIVPKCIDAVVEINCLGLRDLQPALGWLPVNKAFIKFDMNSLQVPGENLVIRNAQTPPGDSGPNPNISTIIKFTCKMPIEKLYAPSLTCTVYDFLFKGLSQPQLGTFSINLGEIFHKRKRRLKKPSPVDIAPKILRGDSSLDMEIPIDTASDAESAFRPSTITTKTSRPSIEEAKAGAFVIDPVYSKDKKGKVTEVSRPDSKYMQLGYDKVPGDKTMHYRYILESDLEKSEYIDASPFEKFDIKRGQDKGIEDNWLSILHSNKNIDDRNLPRKPVGQFKGLIRVMKKDKNELREARMDLQNSRKKYLKEQVEKTGKIEMGDAFGIFGGAFPTKEDEEKEEENEGEEDIIDTEFENIQRSLLTKTDILVRVYVIDAFNLAQKDLKSNSDPYLRIKLGKHVIDDSDHYQKDEPNPKFFSCFDLKTVLPGPSKLKIQVWDKDLIIKDDKIGTTEIDLEDRYFSSKWQSLKEKPIETRNLYHPSTKIIQGTIRLWVELYSSTEAPPKRELLPRPPAEFEVRLIIWETRGVKSYDTEGTSDLFVRAWINNCDPKETDTHYRCQNGKGQFNWRLKFPLFLPNDHCIANLQIWDRDVISFSDFIGDVSFSFTELAKSAFETEGRVKKMGVDDKGFHIFSRKESDQVWIPCKRRTESGEYENAGDIKVTFEIVPKYNADSCPVGEGRGKPNIDPYLPPPTGRFQWSLNPFSLISQTCGPEFRCKICCAVCCLIICLLIILIGPSVIGSVIGKSING</sequence>
<dbReference type="PROSITE" id="PS50004">
    <property type="entry name" value="C2"/>
    <property type="match status" value="5"/>
</dbReference>
<comment type="caution">
    <text evidence="10">The sequence shown here is derived from an EMBL/GenBank/DDBJ whole genome shotgun (WGS) entry which is preliminary data.</text>
</comment>
<proteinExistence type="predicted"/>
<feature type="domain" description="C2" evidence="9">
    <location>
        <begin position="1048"/>
        <end position="1164"/>
    </location>
</feature>
<gene>
    <name evidence="10" type="ORF">BSTOLATCC_MIC7746</name>
</gene>
<keyword evidence="2 8" id="KW-0812">Transmembrane</keyword>
<dbReference type="GO" id="GO:0016020">
    <property type="term" value="C:membrane"/>
    <property type="evidence" value="ECO:0007669"/>
    <property type="project" value="UniProtKB-SubCell"/>
</dbReference>
<evidence type="ECO:0000256" key="2">
    <source>
        <dbReference type="ARBA" id="ARBA00022692"/>
    </source>
</evidence>
<dbReference type="CDD" id="cd00030">
    <property type="entry name" value="C2"/>
    <property type="match status" value="1"/>
</dbReference>
<feature type="coiled-coil region" evidence="6">
    <location>
        <begin position="978"/>
        <end position="1005"/>
    </location>
</feature>
<dbReference type="Pfam" id="PF00168">
    <property type="entry name" value="C2"/>
    <property type="match status" value="5"/>
</dbReference>
<keyword evidence="11" id="KW-1185">Reference proteome</keyword>
<dbReference type="GO" id="GO:0007009">
    <property type="term" value="P:plasma membrane organization"/>
    <property type="evidence" value="ECO:0007669"/>
    <property type="project" value="TreeGrafter"/>
</dbReference>
<dbReference type="InterPro" id="IPR037721">
    <property type="entry name" value="Ferlin"/>
</dbReference>
<keyword evidence="3" id="KW-0677">Repeat</keyword>
<feature type="domain" description="C2" evidence="9">
    <location>
        <begin position="222"/>
        <end position="344"/>
    </location>
</feature>
<feature type="compositionally biased region" description="Basic and acidic residues" evidence="7">
    <location>
        <begin position="13"/>
        <end position="62"/>
    </location>
</feature>
<feature type="domain" description="C2" evidence="9">
    <location>
        <begin position="1193"/>
        <end position="1314"/>
    </location>
</feature>
<dbReference type="SMART" id="SM01202">
    <property type="entry name" value="FerI"/>
    <property type="match status" value="1"/>
</dbReference>
<reference evidence="10" key="1">
    <citation type="submission" date="2021-09" db="EMBL/GenBank/DDBJ databases">
        <authorList>
            <consortium name="AG Swart"/>
            <person name="Singh M."/>
            <person name="Singh A."/>
            <person name="Seah K."/>
            <person name="Emmerich C."/>
        </authorList>
    </citation>
    <scope>NUCLEOTIDE SEQUENCE</scope>
    <source>
        <strain evidence="10">ATCC30299</strain>
    </source>
</reference>
<keyword evidence="4 8" id="KW-1133">Transmembrane helix</keyword>
<feature type="region of interest" description="Disordered" evidence="7">
    <location>
        <begin position="1"/>
        <end position="62"/>
    </location>
</feature>
<evidence type="ECO:0000256" key="1">
    <source>
        <dbReference type="ARBA" id="ARBA00004167"/>
    </source>
</evidence>
<evidence type="ECO:0000259" key="9">
    <source>
        <dbReference type="PROSITE" id="PS50004"/>
    </source>
</evidence>
<dbReference type="Gene3D" id="2.60.40.150">
    <property type="entry name" value="C2 domain"/>
    <property type="match status" value="5"/>
</dbReference>
<dbReference type="InterPro" id="IPR000008">
    <property type="entry name" value="C2_dom"/>
</dbReference>
<name>A0AAU9ITZ9_9CILI</name>
<evidence type="ECO:0000256" key="6">
    <source>
        <dbReference type="SAM" id="Coils"/>
    </source>
</evidence>
<dbReference type="InterPro" id="IPR035892">
    <property type="entry name" value="C2_domain_sf"/>
</dbReference>
<accession>A0AAU9ITZ9</accession>
<comment type="subcellular location">
    <subcellularLocation>
        <location evidence="1">Membrane</location>
        <topology evidence="1">Single-pass membrane protein</topology>
    </subcellularLocation>
</comment>
<dbReference type="PANTHER" id="PTHR12546:SF33">
    <property type="entry name" value="SPERM VESICLE FUSION PROTEIN FER-1"/>
    <property type="match status" value="1"/>
</dbReference>
<evidence type="ECO:0000313" key="10">
    <source>
        <dbReference type="EMBL" id="CAG9312955.1"/>
    </source>
</evidence>
<keyword evidence="6" id="KW-0175">Coiled coil</keyword>
<evidence type="ECO:0000256" key="8">
    <source>
        <dbReference type="SAM" id="Phobius"/>
    </source>
</evidence>
<evidence type="ECO:0000256" key="3">
    <source>
        <dbReference type="ARBA" id="ARBA00022737"/>
    </source>
</evidence>
<feature type="domain" description="C2" evidence="9">
    <location>
        <begin position="52"/>
        <end position="182"/>
    </location>
</feature>
<keyword evidence="5 8" id="KW-0472">Membrane</keyword>
<feature type="domain" description="C2" evidence="9">
    <location>
        <begin position="547"/>
        <end position="668"/>
    </location>
</feature>
<evidence type="ECO:0000256" key="5">
    <source>
        <dbReference type="ARBA" id="ARBA00023136"/>
    </source>
</evidence>
<dbReference type="EMBL" id="CAJZBQ010000009">
    <property type="protein sequence ID" value="CAG9312955.1"/>
    <property type="molecule type" value="Genomic_DNA"/>
</dbReference>
<dbReference type="Proteomes" id="UP001162131">
    <property type="component" value="Unassembled WGS sequence"/>
</dbReference>
<feature type="transmembrane region" description="Helical" evidence="8">
    <location>
        <begin position="1420"/>
        <end position="1439"/>
    </location>
</feature>
<evidence type="ECO:0000256" key="7">
    <source>
        <dbReference type="SAM" id="MobiDB-lite"/>
    </source>
</evidence>
<evidence type="ECO:0000256" key="4">
    <source>
        <dbReference type="ARBA" id="ARBA00022989"/>
    </source>
</evidence>
<organism evidence="10 11">
    <name type="scientific">Blepharisma stoltei</name>
    <dbReference type="NCBI Taxonomy" id="1481888"/>
    <lineage>
        <taxon>Eukaryota</taxon>
        <taxon>Sar</taxon>
        <taxon>Alveolata</taxon>
        <taxon>Ciliophora</taxon>
        <taxon>Postciliodesmatophora</taxon>
        <taxon>Heterotrichea</taxon>
        <taxon>Heterotrichida</taxon>
        <taxon>Blepharismidae</taxon>
        <taxon>Blepharisma</taxon>
    </lineage>
</organism>
<dbReference type="SUPFAM" id="SSF49562">
    <property type="entry name" value="C2 domain (Calcium/lipid-binding domain, CaLB)"/>
    <property type="match status" value="5"/>
</dbReference>